<proteinExistence type="predicted"/>
<sequence length="80" mass="8744">MQKLSTSQQMGRILTARRKAVGLTQAHVAAQLGISQNRLSEIENQPGHLTLDRLLALAGILGLELTIQARENVAPTESEW</sequence>
<dbReference type="CDD" id="cd00093">
    <property type="entry name" value="HTH_XRE"/>
    <property type="match status" value="1"/>
</dbReference>
<dbReference type="InterPro" id="IPR010982">
    <property type="entry name" value="Lambda_DNA-bd_dom_sf"/>
</dbReference>
<reference evidence="2 3" key="1">
    <citation type="submission" date="2020-08" db="EMBL/GenBank/DDBJ databases">
        <title>Paraeoetvoesia sp. YC-7-48 draft genome sequence.</title>
        <authorList>
            <person name="Yao L."/>
        </authorList>
    </citation>
    <scope>NUCLEOTIDE SEQUENCE [LARGE SCALE GENOMIC DNA]</scope>
    <source>
        <strain evidence="3">YC-7-48</strain>
    </source>
</reference>
<dbReference type="GO" id="GO:0003677">
    <property type="term" value="F:DNA binding"/>
    <property type="evidence" value="ECO:0007669"/>
    <property type="project" value="InterPro"/>
</dbReference>
<dbReference type="SUPFAM" id="SSF47413">
    <property type="entry name" value="lambda repressor-like DNA-binding domains"/>
    <property type="match status" value="1"/>
</dbReference>
<dbReference type="Gene3D" id="1.10.260.40">
    <property type="entry name" value="lambda repressor-like DNA-binding domains"/>
    <property type="match status" value="1"/>
</dbReference>
<protein>
    <submittedName>
        <fullName evidence="2">Helix-turn-helix domain-containing protein</fullName>
    </submittedName>
</protein>
<gene>
    <name evidence="2" type="ORF">GTU67_04920</name>
</gene>
<feature type="domain" description="HTH cro/C1-type" evidence="1">
    <location>
        <begin position="14"/>
        <end position="68"/>
    </location>
</feature>
<evidence type="ECO:0000313" key="3">
    <source>
        <dbReference type="Proteomes" id="UP000545386"/>
    </source>
</evidence>
<dbReference type="SMART" id="SM00530">
    <property type="entry name" value="HTH_XRE"/>
    <property type="match status" value="1"/>
</dbReference>
<evidence type="ECO:0000259" key="1">
    <source>
        <dbReference type="PROSITE" id="PS50943"/>
    </source>
</evidence>
<dbReference type="EMBL" id="JACJUU010000002">
    <property type="protein sequence ID" value="MBC2769257.1"/>
    <property type="molecule type" value="Genomic_DNA"/>
</dbReference>
<dbReference type="RefSeq" id="WP_093971035.1">
    <property type="nucleotide sequence ID" value="NZ_JACJUU010000002.1"/>
</dbReference>
<dbReference type="Proteomes" id="UP000545386">
    <property type="component" value="Unassembled WGS sequence"/>
</dbReference>
<dbReference type="PROSITE" id="PS50943">
    <property type="entry name" value="HTH_CROC1"/>
    <property type="match status" value="1"/>
</dbReference>
<dbReference type="Pfam" id="PF01381">
    <property type="entry name" value="HTH_3"/>
    <property type="match status" value="1"/>
</dbReference>
<name>A0A842HLU2_9BURK</name>
<evidence type="ECO:0000313" key="2">
    <source>
        <dbReference type="EMBL" id="MBC2769257.1"/>
    </source>
</evidence>
<organism evidence="2 3">
    <name type="scientific">Pusillimonas minor</name>
    <dbReference type="NCBI Taxonomy" id="2697024"/>
    <lineage>
        <taxon>Bacteria</taxon>
        <taxon>Pseudomonadati</taxon>
        <taxon>Pseudomonadota</taxon>
        <taxon>Betaproteobacteria</taxon>
        <taxon>Burkholderiales</taxon>
        <taxon>Alcaligenaceae</taxon>
        <taxon>Pusillimonas</taxon>
    </lineage>
</organism>
<dbReference type="AlphaFoldDB" id="A0A842HLU2"/>
<dbReference type="InterPro" id="IPR001387">
    <property type="entry name" value="Cro/C1-type_HTH"/>
</dbReference>
<accession>A0A842HLU2</accession>
<keyword evidence="3" id="KW-1185">Reference proteome</keyword>
<comment type="caution">
    <text evidence="2">The sequence shown here is derived from an EMBL/GenBank/DDBJ whole genome shotgun (WGS) entry which is preliminary data.</text>
</comment>